<dbReference type="EMBL" id="GBXM01073203">
    <property type="protein sequence ID" value="JAH35374.1"/>
    <property type="molecule type" value="Transcribed_RNA"/>
</dbReference>
<protein>
    <submittedName>
        <fullName evidence="1">Uncharacterized protein</fullName>
    </submittedName>
</protein>
<proteinExistence type="predicted"/>
<reference evidence="1" key="2">
    <citation type="journal article" date="2015" name="Fish Shellfish Immunol.">
        <title>Early steps in the European eel (Anguilla anguilla)-Vibrio vulnificus interaction in the gills: Role of the RtxA13 toxin.</title>
        <authorList>
            <person name="Callol A."/>
            <person name="Pajuelo D."/>
            <person name="Ebbesson L."/>
            <person name="Teles M."/>
            <person name="MacKenzie S."/>
            <person name="Amaro C."/>
        </authorList>
    </citation>
    <scope>NUCLEOTIDE SEQUENCE</scope>
</reference>
<sequence length="16" mass="1825">MYKGIGILVWIFQSGI</sequence>
<evidence type="ECO:0000313" key="1">
    <source>
        <dbReference type="EMBL" id="JAH35374.1"/>
    </source>
</evidence>
<accession>A0A0E9S1T6</accession>
<name>A0A0E9S1T6_ANGAN</name>
<dbReference type="AlphaFoldDB" id="A0A0E9S1T6"/>
<reference evidence="1" key="1">
    <citation type="submission" date="2014-11" db="EMBL/GenBank/DDBJ databases">
        <authorList>
            <person name="Amaro Gonzalez C."/>
        </authorList>
    </citation>
    <scope>NUCLEOTIDE SEQUENCE</scope>
</reference>
<organism evidence="1">
    <name type="scientific">Anguilla anguilla</name>
    <name type="common">European freshwater eel</name>
    <name type="synonym">Muraena anguilla</name>
    <dbReference type="NCBI Taxonomy" id="7936"/>
    <lineage>
        <taxon>Eukaryota</taxon>
        <taxon>Metazoa</taxon>
        <taxon>Chordata</taxon>
        <taxon>Craniata</taxon>
        <taxon>Vertebrata</taxon>
        <taxon>Euteleostomi</taxon>
        <taxon>Actinopterygii</taxon>
        <taxon>Neopterygii</taxon>
        <taxon>Teleostei</taxon>
        <taxon>Anguilliformes</taxon>
        <taxon>Anguillidae</taxon>
        <taxon>Anguilla</taxon>
    </lineage>
</organism>